<protein>
    <submittedName>
        <fullName evidence="1">Uncharacterized protein</fullName>
    </submittedName>
</protein>
<dbReference type="KEGG" id="mmad:MMJJ_01860"/>
<dbReference type="Proteomes" id="UP000590564">
    <property type="component" value="Unassembled WGS sequence"/>
</dbReference>
<dbReference type="AlphaFoldDB" id="A0A2L1C8C4"/>
<reference evidence="4" key="1">
    <citation type="journal article" date="2018" name="Genome Announc.">
        <title>Complete Genome Sequence of the Methanococcus maripaludis Type Strain JJ (DSM 2067), a Model for Selenoprotein Synthesis in Archaea.</title>
        <authorList>
            <person name="Poehlein A."/>
            <person name="Heym D."/>
            <person name="Quitzke V."/>
            <person name="Fersch J."/>
            <person name="Daniel R."/>
            <person name="Rother M."/>
        </authorList>
    </citation>
    <scope>NUCLEOTIDE SEQUENCE [LARGE SCALE GENOMIC DNA]</scope>
    <source>
        <strain evidence="4">DSM 2067</strain>
    </source>
</reference>
<name>A0A2L1C8C4_METMI</name>
<evidence type="ECO:0000313" key="1">
    <source>
        <dbReference type="EMBL" id="AVB75605.1"/>
    </source>
</evidence>
<sequence>MHKEIPISILKVRDFEDFDENNLFEMPFKRKIRISNVKVSQSGKAYFFIRTDDFQEFKIYTENLSEKIQFILKKADGFVTDGYDALQYVTFENLKNKKPKNSKKSKKILVKMPLWLANNNEIHFGEVIEKFRYINFEFVGESKKGICVYSKELNKKLWLPKSIIQYENQE</sequence>
<dbReference type="RefSeq" id="WP_104837275.1">
    <property type="nucleotide sequence ID" value="NZ_CP026606.1"/>
</dbReference>
<evidence type="ECO:0000313" key="5">
    <source>
        <dbReference type="Proteomes" id="UP000567099"/>
    </source>
</evidence>
<dbReference type="Proteomes" id="UP000239462">
    <property type="component" value="Chromosome"/>
</dbReference>
<dbReference type="GeneID" id="36101280"/>
<gene>
    <name evidence="2" type="ORF">HNP94_000930</name>
    <name evidence="3" type="ORF">HNP96_000085</name>
    <name evidence="1" type="ORF">MMJJ_01860</name>
</gene>
<dbReference type="EMBL" id="JACDUO010000001">
    <property type="protein sequence ID" value="MBA2863930.1"/>
    <property type="molecule type" value="Genomic_DNA"/>
</dbReference>
<dbReference type="EMBL" id="JACHED010000001">
    <property type="protein sequence ID" value="MBB6496064.1"/>
    <property type="molecule type" value="Genomic_DNA"/>
</dbReference>
<reference evidence="1" key="2">
    <citation type="submission" date="2018-02" db="EMBL/GenBank/DDBJ databases">
        <title>Complete genome sequence of the Methanococcus maripaludis type strain JJ (DSM 2067), a model for selenoprotein synthesis in Archaea.</title>
        <authorList>
            <person name="Poehlein A."/>
            <person name="Heym D."/>
            <person name="Quitzke V."/>
            <person name="Fersch J."/>
            <person name="Daniel R."/>
            <person name="Rother M."/>
        </authorList>
    </citation>
    <scope>NUCLEOTIDE SEQUENCE [LARGE SCALE GENOMIC DNA]</scope>
    <source>
        <strain evidence="1">DSM 2067</strain>
    </source>
</reference>
<dbReference type="Proteomes" id="UP000567099">
    <property type="component" value="Unassembled WGS sequence"/>
</dbReference>
<evidence type="ECO:0000313" key="3">
    <source>
        <dbReference type="EMBL" id="MBB6496064.1"/>
    </source>
</evidence>
<evidence type="ECO:0000313" key="6">
    <source>
        <dbReference type="Proteomes" id="UP000590564"/>
    </source>
</evidence>
<proteinExistence type="predicted"/>
<dbReference type="EMBL" id="CP026606">
    <property type="protein sequence ID" value="AVB75605.1"/>
    <property type="molecule type" value="Genomic_DNA"/>
</dbReference>
<reference evidence="2 5" key="3">
    <citation type="submission" date="2020-07" db="EMBL/GenBank/DDBJ databases">
        <title>Genomic Encyclopedia of Type Strains, Phase IV (KMG-V): Genome sequencing to study the core and pangenomes of soil and plant-associated prokaryotes.</title>
        <authorList>
            <person name="Whitman W."/>
        </authorList>
    </citation>
    <scope>NUCLEOTIDE SEQUENCE [LARGE SCALE GENOMIC DNA]</scope>
    <source>
        <strain evidence="2 5">C13</strain>
        <strain evidence="3 6">D1</strain>
    </source>
</reference>
<accession>A0A2L1C8C4</accession>
<evidence type="ECO:0000313" key="4">
    <source>
        <dbReference type="Proteomes" id="UP000239462"/>
    </source>
</evidence>
<evidence type="ECO:0000313" key="2">
    <source>
        <dbReference type="EMBL" id="MBA2863930.1"/>
    </source>
</evidence>
<organism evidence="1 4">
    <name type="scientific">Methanococcus maripaludis</name>
    <name type="common">Methanococcus deltae</name>
    <dbReference type="NCBI Taxonomy" id="39152"/>
    <lineage>
        <taxon>Archaea</taxon>
        <taxon>Methanobacteriati</taxon>
        <taxon>Methanobacteriota</taxon>
        <taxon>Methanomada group</taxon>
        <taxon>Methanococci</taxon>
        <taxon>Methanococcales</taxon>
        <taxon>Methanococcaceae</taxon>
        <taxon>Methanococcus</taxon>
    </lineage>
</organism>